<comment type="function">
    <text evidence="8">Catalyzes the transfer of a phosphate group to glutamate to form L-glutamate 5-phosphate.</text>
</comment>
<feature type="domain" description="PUA" evidence="9">
    <location>
        <begin position="279"/>
        <end position="358"/>
    </location>
</feature>
<comment type="catalytic activity">
    <reaction evidence="8">
        <text>L-glutamate + ATP = L-glutamyl 5-phosphate + ADP</text>
        <dbReference type="Rhea" id="RHEA:14877"/>
        <dbReference type="ChEBI" id="CHEBI:29985"/>
        <dbReference type="ChEBI" id="CHEBI:30616"/>
        <dbReference type="ChEBI" id="CHEBI:58274"/>
        <dbReference type="ChEBI" id="CHEBI:456216"/>
        <dbReference type="EC" id="2.7.2.11"/>
    </reaction>
</comment>
<keyword evidence="1 8" id="KW-0963">Cytoplasm</keyword>
<dbReference type="InterPro" id="IPR002478">
    <property type="entry name" value="PUA"/>
</dbReference>
<dbReference type="RefSeq" id="WP_047262697.1">
    <property type="nucleotide sequence ID" value="NZ_CP011542.1"/>
</dbReference>
<dbReference type="InterPro" id="IPR001048">
    <property type="entry name" value="Asp/Glu/Uridylate_kinase"/>
</dbReference>
<feature type="binding site" evidence="8">
    <location>
        <position position="144"/>
    </location>
    <ligand>
        <name>substrate</name>
    </ligand>
</feature>
<dbReference type="SMART" id="SM00359">
    <property type="entry name" value="PUA"/>
    <property type="match status" value="1"/>
</dbReference>
<dbReference type="GO" id="GO:0005829">
    <property type="term" value="C:cytosol"/>
    <property type="evidence" value="ECO:0007669"/>
    <property type="project" value="TreeGrafter"/>
</dbReference>
<feature type="binding site" evidence="8">
    <location>
        <position position="156"/>
    </location>
    <ligand>
        <name>substrate</name>
    </ligand>
</feature>
<evidence type="ECO:0000256" key="1">
    <source>
        <dbReference type="ARBA" id="ARBA00022490"/>
    </source>
</evidence>
<dbReference type="AlphaFoldDB" id="A0A0G3GZZ5"/>
<dbReference type="NCBIfam" id="TIGR01027">
    <property type="entry name" value="proB"/>
    <property type="match status" value="1"/>
</dbReference>
<dbReference type="InterPro" id="IPR036393">
    <property type="entry name" value="AceGlu_kinase-like_sf"/>
</dbReference>
<dbReference type="GO" id="GO:0055129">
    <property type="term" value="P:L-proline biosynthetic process"/>
    <property type="evidence" value="ECO:0007669"/>
    <property type="project" value="UniProtKB-UniRule"/>
</dbReference>
<feature type="binding site" evidence="8">
    <location>
        <begin position="216"/>
        <end position="222"/>
    </location>
    <ligand>
        <name>ATP</name>
        <dbReference type="ChEBI" id="CHEBI:30616"/>
    </ligand>
</feature>
<dbReference type="InterPro" id="IPR019797">
    <property type="entry name" value="Glutamate_5-kinase_CS"/>
</dbReference>
<organism evidence="10 11">
    <name type="scientific">Corynebacterium mustelae</name>
    <dbReference type="NCBI Taxonomy" id="571915"/>
    <lineage>
        <taxon>Bacteria</taxon>
        <taxon>Bacillati</taxon>
        <taxon>Actinomycetota</taxon>
        <taxon>Actinomycetes</taxon>
        <taxon>Mycobacteriales</taxon>
        <taxon>Corynebacteriaceae</taxon>
        <taxon>Corynebacterium</taxon>
    </lineage>
</organism>
<reference evidence="10 11" key="1">
    <citation type="journal article" date="2015" name="Genome Announc.">
        <title>Complete Genome Sequence of the Type Strain Corynebacterium mustelae DSM 45274, Isolated from Various Tissues of a Male Ferret with Lethal Sepsis.</title>
        <authorList>
            <person name="Ruckert C."/>
            <person name="Eimer J."/>
            <person name="Winkler A."/>
            <person name="Tauch A."/>
        </authorList>
    </citation>
    <scope>NUCLEOTIDE SEQUENCE [LARGE SCALE GENOMIC DNA]</scope>
    <source>
        <strain evidence="10 11">DSM 45274</strain>
    </source>
</reference>
<dbReference type="CDD" id="cd21157">
    <property type="entry name" value="PUA_G5K"/>
    <property type="match status" value="1"/>
</dbReference>
<keyword evidence="5 8" id="KW-0547">Nucleotide-binding</keyword>
<keyword evidence="4 8" id="KW-0808">Transferase</keyword>
<dbReference type="HAMAP" id="MF_00456">
    <property type="entry name" value="ProB"/>
    <property type="match status" value="1"/>
</dbReference>
<dbReference type="PROSITE" id="PS00902">
    <property type="entry name" value="GLUTAMATE_5_KINASE"/>
    <property type="match status" value="1"/>
</dbReference>
<evidence type="ECO:0000256" key="6">
    <source>
        <dbReference type="ARBA" id="ARBA00022777"/>
    </source>
</evidence>
<evidence type="ECO:0000259" key="9">
    <source>
        <dbReference type="SMART" id="SM00359"/>
    </source>
</evidence>
<comment type="similarity">
    <text evidence="8">Belongs to the glutamate 5-kinase family.</text>
</comment>
<proteinExistence type="inferred from homology"/>
<dbReference type="InterPro" id="IPR036974">
    <property type="entry name" value="PUA_sf"/>
</dbReference>
<dbReference type="PROSITE" id="PS50890">
    <property type="entry name" value="PUA"/>
    <property type="match status" value="1"/>
</dbReference>
<dbReference type="InterPro" id="IPR005715">
    <property type="entry name" value="Glu_5kinase/COase_Synthase"/>
</dbReference>
<dbReference type="PANTHER" id="PTHR43654:SF1">
    <property type="entry name" value="ISOPENTENYL PHOSPHATE KINASE"/>
    <property type="match status" value="1"/>
</dbReference>
<dbReference type="CDD" id="cd04242">
    <property type="entry name" value="AAK_G5K_ProB"/>
    <property type="match status" value="1"/>
</dbReference>
<dbReference type="PRINTS" id="PR00474">
    <property type="entry name" value="GLU5KINASE"/>
</dbReference>
<keyword evidence="11" id="KW-1185">Reference proteome</keyword>
<dbReference type="GO" id="GO:0004349">
    <property type="term" value="F:glutamate 5-kinase activity"/>
    <property type="evidence" value="ECO:0007669"/>
    <property type="project" value="UniProtKB-UniRule"/>
</dbReference>
<keyword evidence="3 8" id="KW-0641">Proline biosynthesis</keyword>
<protein>
    <recommendedName>
        <fullName evidence="8">Glutamate 5-kinase</fullName>
        <ecNumber evidence="8">2.7.2.11</ecNumber>
    </recommendedName>
    <alternativeName>
        <fullName evidence="8">Gamma-glutamyl kinase</fullName>
        <shortName evidence="8">GK</shortName>
    </alternativeName>
</protein>
<dbReference type="Pfam" id="PF00696">
    <property type="entry name" value="AA_kinase"/>
    <property type="match status" value="1"/>
</dbReference>
<accession>A0A0G3GZZ5</accession>
<dbReference type="GO" id="GO:0005524">
    <property type="term" value="F:ATP binding"/>
    <property type="evidence" value="ECO:0007669"/>
    <property type="project" value="UniProtKB-KW"/>
</dbReference>
<evidence type="ECO:0000256" key="3">
    <source>
        <dbReference type="ARBA" id="ARBA00022650"/>
    </source>
</evidence>
<gene>
    <name evidence="8 10" type="primary">proB</name>
    <name evidence="10" type="ORF">CMUST_12065</name>
</gene>
<dbReference type="Gene3D" id="2.30.130.10">
    <property type="entry name" value="PUA domain"/>
    <property type="match status" value="1"/>
</dbReference>
<dbReference type="InterPro" id="IPR041739">
    <property type="entry name" value="G5K_ProB"/>
</dbReference>
<dbReference type="SUPFAM" id="SSF88697">
    <property type="entry name" value="PUA domain-like"/>
    <property type="match status" value="1"/>
</dbReference>
<dbReference type="PIRSF" id="PIRSF000729">
    <property type="entry name" value="GK"/>
    <property type="match status" value="1"/>
</dbReference>
<evidence type="ECO:0000256" key="2">
    <source>
        <dbReference type="ARBA" id="ARBA00022605"/>
    </source>
</evidence>
<dbReference type="InterPro" id="IPR011529">
    <property type="entry name" value="Glu_5kinase"/>
</dbReference>
<dbReference type="InterPro" id="IPR001057">
    <property type="entry name" value="Glu/AcGlu_kinase"/>
</dbReference>
<dbReference type="GO" id="GO:0003723">
    <property type="term" value="F:RNA binding"/>
    <property type="evidence" value="ECO:0007669"/>
    <property type="project" value="InterPro"/>
</dbReference>
<keyword evidence="2 8" id="KW-0028">Amino-acid biosynthesis</keyword>
<dbReference type="Proteomes" id="UP000035199">
    <property type="component" value="Chromosome"/>
</dbReference>
<feature type="binding site" evidence="8">
    <location>
        <position position="57"/>
    </location>
    <ligand>
        <name>substrate</name>
    </ligand>
</feature>
<dbReference type="Gene3D" id="3.40.1160.10">
    <property type="entry name" value="Acetylglutamate kinase-like"/>
    <property type="match status" value="1"/>
</dbReference>
<feature type="binding site" evidence="8">
    <location>
        <begin position="176"/>
        <end position="177"/>
    </location>
    <ligand>
        <name>ATP</name>
        <dbReference type="ChEBI" id="CHEBI:30616"/>
    </ligand>
</feature>
<dbReference type="UniPathway" id="UPA00098">
    <property type="reaction ID" value="UER00359"/>
</dbReference>
<keyword evidence="6 8" id="KW-0418">Kinase</keyword>
<dbReference type="SUPFAM" id="SSF53633">
    <property type="entry name" value="Carbamate kinase-like"/>
    <property type="match status" value="1"/>
</dbReference>
<evidence type="ECO:0000256" key="4">
    <source>
        <dbReference type="ARBA" id="ARBA00022679"/>
    </source>
</evidence>
<dbReference type="KEGG" id="cmv:CMUST_12065"/>
<evidence type="ECO:0000256" key="7">
    <source>
        <dbReference type="ARBA" id="ARBA00022840"/>
    </source>
</evidence>
<evidence type="ECO:0000313" key="11">
    <source>
        <dbReference type="Proteomes" id="UP000035199"/>
    </source>
</evidence>
<dbReference type="FunFam" id="3.40.1160.10:FF:000018">
    <property type="entry name" value="Glutamate 5-kinase"/>
    <property type="match status" value="1"/>
</dbReference>
<evidence type="ECO:0000256" key="8">
    <source>
        <dbReference type="HAMAP-Rule" id="MF_00456"/>
    </source>
</evidence>
<reference evidence="11" key="2">
    <citation type="submission" date="2015-05" db="EMBL/GenBank/DDBJ databases">
        <title>Complete genome sequence of Corynebacterium mustelae DSM 45274, isolated from various tissues of a male ferret with lethal sepsis.</title>
        <authorList>
            <person name="Ruckert C."/>
            <person name="Albersmeier A."/>
            <person name="Winkler A."/>
            <person name="Tauch A."/>
        </authorList>
    </citation>
    <scope>NUCLEOTIDE SEQUENCE [LARGE SCALE GENOMIC DNA]</scope>
    <source>
        <strain evidence="11">DSM 45274</strain>
    </source>
</reference>
<name>A0A0G3GZZ5_9CORY</name>
<dbReference type="EMBL" id="CP011542">
    <property type="protein sequence ID" value="AKK06724.1"/>
    <property type="molecule type" value="Genomic_DNA"/>
</dbReference>
<dbReference type="Pfam" id="PF01472">
    <property type="entry name" value="PUA"/>
    <property type="match status" value="1"/>
</dbReference>
<dbReference type="PATRIC" id="fig|571915.4.peg.2576"/>
<comment type="pathway">
    <text evidence="8">Amino-acid biosynthesis; L-proline biosynthesis; L-glutamate 5-semialdehyde from L-glutamate: step 1/2.</text>
</comment>
<feature type="binding site" evidence="8">
    <location>
        <position position="17"/>
    </location>
    <ligand>
        <name>ATP</name>
        <dbReference type="ChEBI" id="CHEBI:30616"/>
    </ligand>
</feature>
<dbReference type="STRING" id="571915.CMUST_12065"/>
<evidence type="ECO:0000256" key="5">
    <source>
        <dbReference type="ARBA" id="ARBA00022741"/>
    </source>
</evidence>
<dbReference type="InterPro" id="IPR015947">
    <property type="entry name" value="PUA-like_sf"/>
</dbReference>
<dbReference type="PANTHER" id="PTHR43654">
    <property type="entry name" value="GLUTAMATE 5-KINASE"/>
    <property type="match status" value="1"/>
</dbReference>
<keyword evidence="7 8" id="KW-0067">ATP-binding</keyword>
<comment type="subcellular location">
    <subcellularLocation>
        <location evidence="8">Cytoplasm</location>
    </subcellularLocation>
</comment>
<evidence type="ECO:0000313" key="10">
    <source>
        <dbReference type="EMBL" id="AKK06724.1"/>
    </source>
</evidence>
<dbReference type="EC" id="2.7.2.11" evidence="8"/>
<sequence length="370" mass="38721">MSHVRELITSAKRVVVKIGSSSLTNSDHTVDPFRIDQLVDAIQARLALGTEMIVVSSGAVAAGMGPLGLASRPADLATKQAVASVGQVHLMHTWGTSFLRHNRTIGQVLLTASDAGRRDRARNAQRTVDKLLRLGVVPIVNENDTVAHTEMRFGDNDRLAAIVAHLACADALILLSDVDGLYDKNPLEPDAQFIAEVRDGNDLKGVIAGDGGVVGTGGMASKVSAARIASRGGIPVLLTSADNIGAALTTANVGTVFHPKENRLSAWKFWALYAADTGGTLRIDAGAVVAVTSGGNSLLAVGITEVDGDFHSGEIVEIVGPNGEIIGRGEVSYDSETLVGMLGKHSDELPPGMQRPVVHADYLSDYASRA</sequence>